<dbReference type="EMBL" id="DTHJ01000135">
    <property type="protein sequence ID" value="HHS63277.1"/>
    <property type="molecule type" value="Genomic_DNA"/>
</dbReference>
<evidence type="ECO:0008006" key="2">
    <source>
        <dbReference type="Google" id="ProtNLM"/>
    </source>
</evidence>
<organism evidence="1">
    <name type="scientific">candidate division WOR-3 bacterium</name>
    <dbReference type="NCBI Taxonomy" id="2052148"/>
    <lineage>
        <taxon>Bacteria</taxon>
        <taxon>Bacteria division WOR-3</taxon>
    </lineage>
</organism>
<comment type="caution">
    <text evidence="1">The sequence shown here is derived from an EMBL/GenBank/DDBJ whole genome shotgun (WGS) entry which is preliminary data.</text>
</comment>
<sequence length="225" mass="26881">MIILLCINALPFYLGLRMEYCTIGHFNDHFQFLNNRAKELGWEGNLGRFNNFLYSPIIEWEFFTIENLSTSLCLSYLRDENHGDFIYNNGAVLLRLRENWNYWTLPFDLKFNLKFGSCIFISGFIISITRLNINVEGNYQMNGNYPIRFTSDDVGLFAGLIKRFKKFSLEIAYRYMQIDQFYNDDGYLYYEPYEKYIYIGPQYHRNPSAVLNHSGLDIRFLYRIF</sequence>
<proteinExistence type="predicted"/>
<dbReference type="AlphaFoldDB" id="A0A7C6AG20"/>
<name>A0A7C6AG20_UNCW3</name>
<reference evidence="1" key="1">
    <citation type="journal article" date="2020" name="mSystems">
        <title>Genome- and Community-Level Interaction Insights into Carbon Utilization and Element Cycling Functions of Hydrothermarchaeota in Hydrothermal Sediment.</title>
        <authorList>
            <person name="Zhou Z."/>
            <person name="Liu Y."/>
            <person name="Xu W."/>
            <person name="Pan J."/>
            <person name="Luo Z.H."/>
            <person name="Li M."/>
        </authorList>
    </citation>
    <scope>NUCLEOTIDE SEQUENCE [LARGE SCALE GENOMIC DNA]</scope>
    <source>
        <strain evidence="1">SpSt-783</strain>
    </source>
</reference>
<protein>
    <recommendedName>
        <fullName evidence="2">Outer membrane protein beta-barrel domain-containing protein</fullName>
    </recommendedName>
</protein>
<accession>A0A7C6AG20</accession>
<evidence type="ECO:0000313" key="1">
    <source>
        <dbReference type="EMBL" id="HHS63277.1"/>
    </source>
</evidence>
<dbReference type="SUPFAM" id="SSF56935">
    <property type="entry name" value="Porins"/>
    <property type="match status" value="1"/>
</dbReference>
<gene>
    <name evidence="1" type="ORF">ENV70_06680</name>
</gene>